<feature type="domain" description="VIT" evidence="4">
    <location>
        <begin position="21"/>
        <end position="149"/>
    </location>
</feature>
<gene>
    <name evidence="5" type="ORF">EPL05_23220</name>
</gene>
<reference evidence="5 6" key="1">
    <citation type="submission" date="2019-01" db="EMBL/GenBank/DDBJ databases">
        <title>Mucilaginibacter antarcticum sp. nov., isolated from antarctic soil.</title>
        <authorList>
            <person name="Yan Y.-Q."/>
            <person name="Du Z.-J."/>
        </authorList>
    </citation>
    <scope>NUCLEOTIDE SEQUENCE [LARGE SCALE GENOMIC DNA]</scope>
    <source>
        <strain evidence="5 6">F01003</strain>
    </source>
</reference>
<evidence type="ECO:0000256" key="2">
    <source>
        <dbReference type="PROSITE-ProRule" id="PRU01360"/>
    </source>
</evidence>
<comment type="caution">
    <text evidence="5">The sequence shown here is derived from an EMBL/GenBank/DDBJ whole genome shotgun (WGS) entry which is preliminary data.</text>
</comment>
<dbReference type="InterPro" id="IPR019734">
    <property type="entry name" value="TPR_rpt"/>
</dbReference>
<dbReference type="SUPFAM" id="SSF48452">
    <property type="entry name" value="TPR-like"/>
    <property type="match status" value="1"/>
</dbReference>
<comment type="similarity">
    <text evidence="2">Belongs to the TonB-dependent receptor family.</text>
</comment>
<dbReference type="InterPro" id="IPR023997">
    <property type="entry name" value="TonB-dep_OMP_SusC/RagA_CS"/>
</dbReference>
<dbReference type="PANTHER" id="PTHR45737">
    <property type="entry name" value="VON WILLEBRAND FACTOR A DOMAIN-CONTAINING PROTEIN 5A"/>
    <property type="match status" value="1"/>
</dbReference>
<dbReference type="Gene3D" id="2.60.40.1120">
    <property type="entry name" value="Carboxypeptidase-like, regulatory domain"/>
    <property type="match status" value="1"/>
</dbReference>
<accession>A0A444MHK9</accession>
<feature type="chain" id="PRO_5019177023" evidence="3">
    <location>
        <begin position="21"/>
        <end position="1220"/>
    </location>
</feature>
<dbReference type="InterPro" id="IPR037066">
    <property type="entry name" value="Plug_dom_sf"/>
</dbReference>
<dbReference type="Pfam" id="PF07715">
    <property type="entry name" value="Plug"/>
    <property type="match status" value="1"/>
</dbReference>
<evidence type="ECO:0000256" key="3">
    <source>
        <dbReference type="SAM" id="SignalP"/>
    </source>
</evidence>
<dbReference type="Gene3D" id="2.170.130.10">
    <property type="entry name" value="TonB-dependent receptor, plug domain"/>
    <property type="match status" value="1"/>
</dbReference>
<dbReference type="OrthoDB" id="266279at2"/>
<dbReference type="SUPFAM" id="SSF49464">
    <property type="entry name" value="Carboxypeptidase regulatory domain-like"/>
    <property type="match status" value="1"/>
</dbReference>
<evidence type="ECO:0000313" key="5">
    <source>
        <dbReference type="EMBL" id="RWY46258.1"/>
    </source>
</evidence>
<dbReference type="InterPro" id="IPR039426">
    <property type="entry name" value="TonB-dep_rcpt-like"/>
</dbReference>
<dbReference type="RefSeq" id="WP_128536373.1">
    <property type="nucleotide sequence ID" value="NZ_SBIW01000030.1"/>
</dbReference>
<dbReference type="Pfam" id="PF08487">
    <property type="entry name" value="VIT"/>
    <property type="match status" value="1"/>
</dbReference>
<keyword evidence="6" id="KW-1185">Reference proteome</keyword>
<keyword evidence="1" id="KW-0802">TPR repeat</keyword>
<keyword evidence="2" id="KW-0813">Transport</keyword>
<keyword evidence="2" id="KW-0812">Transmembrane</keyword>
<dbReference type="PROSITE" id="PS50005">
    <property type="entry name" value="TPR"/>
    <property type="match status" value="1"/>
</dbReference>
<dbReference type="Proteomes" id="UP000286701">
    <property type="component" value="Unassembled WGS sequence"/>
</dbReference>
<evidence type="ECO:0000256" key="1">
    <source>
        <dbReference type="PROSITE-ProRule" id="PRU00339"/>
    </source>
</evidence>
<feature type="repeat" description="TPR" evidence="1">
    <location>
        <begin position="989"/>
        <end position="1022"/>
    </location>
</feature>
<dbReference type="GO" id="GO:0009279">
    <property type="term" value="C:cell outer membrane"/>
    <property type="evidence" value="ECO:0007669"/>
    <property type="project" value="UniProtKB-SubCell"/>
</dbReference>
<dbReference type="InterPro" id="IPR019220">
    <property type="entry name" value="DUF2135"/>
</dbReference>
<dbReference type="AlphaFoldDB" id="A0A444MHK9"/>
<protein>
    <submittedName>
        <fullName evidence="5">DUF2135 domain-containing protein</fullName>
    </submittedName>
</protein>
<proteinExistence type="inferred from homology"/>
<organism evidence="5 6">
    <name type="scientific">Mucilaginibacter gilvus</name>
    <dbReference type="NCBI Taxonomy" id="2305909"/>
    <lineage>
        <taxon>Bacteria</taxon>
        <taxon>Pseudomonadati</taxon>
        <taxon>Bacteroidota</taxon>
        <taxon>Sphingobacteriia</taxon>
        <taxon>Sphingobacteriales</taxon>
        <taxon>Sphingobacteriaceae</taxon>
        <taxon>Mucilaginibacter</taxon>
    </lineage>
</organism>
<name>A0A444MHK9_9SPHI</name>
<dbReference type="InterPro" id="IPR013694">
    <property type="entry name" value="VIT"/>
</dbReference>
<dbReference type="InterPro" id="IPR012910">
    <property type="entry name" value="Plug_dom"/>
</dbReference>
<dbReference type="PANTHER" id="PTHR45737:SF6">
    <property type="entry name" value="VON WILLEBRAND FACTOR A DOMAIN-CONTAINING PROTEIN 5A"/>
    <property type="match status" value="1"/>
</dbReference>
<dbReference type="InterPro" id="IPR011990">
    <property type="entry name" value="TPR-like_helical_dom_sf"/>
</dbReference>
<dbReference type="NCBIfam" id="TIGR04057">
    <property type="entry name" value="SusC_RagA_signa"/>
    <property type="match status" value="1"/>
</dbReference>
<dbReference type="Pfam" id="PF09906">
    <property type="entry name" value="DUF2135"/>
    <property type="match status" value="1"/>
</dbReference>
<keyword evidence="2" id="KW-1134">Transmembrane beta strand</keyword>
<comment type="subcellular location">
    <subcellularLocation>
        <location evidence="2">Cell outer membrane</location>
        <topology evidence="2">Multi-pass membrane protein</topology>
    </subcellularLocation>
</comment>
<dbReference type="InterPro" id="IPR008969">
    <property type="entry name" value="CarboxyPept-like_regulatory"/>
</dbReference>
<dbReference type="EMBL" id="SBIW01000030">
    <property type="protein sequence ID" value="RWY46258.1"/>
    <property type="molecule type" value="Genomic_DNA"/>
</dbReference>
<keyword evidence="3" id="KW-0732">Signal</keyword>
<dbReference type="Pfam" id="PF13715">
    <property type="entry name" value="CarbopepD_reg_2"/>
    <property type="match status" value="1"/>
</dbReference>
<evidence type="ECO:0000259" key="4">
    <source>
        <dbReference type="PROSITE" id="PS51468"/>
    </source>
</evidence>
<dbReference type="PROSITE" id="PS51468">
    <property type="entry name" value="VIT"/>
    <property type="match status" value="1"/>
</dbReference>
<evidence type="ECO:0000313" key="6">
    <source>
        <dbReference type="Proteomes" id="UP000286701"/>
    </source>
</evidence>
<dbReference type="Gene3D" id="1.25.40.10">
    <property type="entry name" value="Tetratricopeptide repeat domain"/>
    <property type="match status" value="1"/>
</dbReference>
<dbReference type="PROSITE" id="PS52016">
    <property type="entry name" value="TONB_DEPENDENT_REC_3"/>
    <property type="match status" value="1"/>
</dbReference>
<dbReference type="SUPFAM" id="SSF56935">
    <property type="entry name" value="Porins"/>
    <property type="match status" value="1"/>
</dbReference>
<keyword evidence="2" id="KW-0472">Membrane</keyword>
<sequence length="1220" mass="132873">MKLLSLPILVLLLFIQTATAQSPQLTVDGKSNNGVTLQNLKIDVAIYGNISRTTWQMTFHNSTNRILEGTLLFPLKDGVSVSRYALDINGKMREAVPVDRGKGTVVFESIERRRVDPGLLEKVAGNTFRTRIYPINPNSTRTVIIGYEEEIPMAANGSLKFTLPLNLQDTVKTFALTASVVQSATAPVADDTSAYELKFDKHQNTYSSSIEKTNYTPGHSLSFYIPKPKDVAEVMIQAQGNKYYWFINTAIPAQTTNKLLPHSIGLLWDASLSAANRDVKKELALLDAYFKKLNNAQVNLIAFSNVVLKNKSYTITNGNWDALKTDLEHTTYDGATNLARLDLNKYPADEYLLMSDGHQTFGEGQIKLNGKPVYCINSSAAADYSNLKLITQKTNGELIDLTRDDVAKAMSTLTIQPLRFLGIKAGSTVEDNYPSLPVTVSGAFSLAGITKNPNQTITLQYGYGNRVSVEKQVTLDLQANAVDNVDVAKLWAQKKITELDINYDDNRQEIESLGKRFGIVTRNTSLIVLETINDYIQYGIEPPTELRAQYDAIMKQRRNNDDEPKAADANLIGAENMLQTLTEWWNTDFTPKPTPKPAKQVVKPRAVASNPVAPQPVRHVLSNGLNGNNRLITGRVLDKATGEPIVGATVTARGTTIGTQTNLSGNFSIGLPAGTALQISYIGYTSWQSTPHVNGLVNVSLAASSANLNEVVVLGYGSVRRRDVTGSVSTINATTYKANAGNDKESEPRMVGNIAPNANADVRVETTAATTIVTEKNIDRPITGMAYGLSGRVAGLAVQSPNVAIDQTLAGQASGVTVVTQGAPGSNTNVSVRGTSAIGAAKPLYVIDGVQGGSLEGLNPNDIQSIDVLKDAGATAIYGSSGSNGVIVVTTKKGAAAKPVVPAPDSVANPTPQPEGITIAYKAPDADYLKTIQKAGKAGQYQKYLELRTAFAANPVYYFDVADYFIKTGDKELGLRILSNLAEMGLDSYELYKMLGYKLKQLGDYEAALFVFKKITELRPLDPQSFRDYGQALDDAGKHQQALDVLYKAMVTSYTRDAENLYDGIEEIFLPEINRIIALNKGKVNVSGISKKVIKSLPADIRIVMDWNMNNTDIDLWVTDPNGEKCLYSHNRTQLGGRISDDMTQGFGPEQFLLKKAIKGTYKIEINYYGDTQATIAGPTTVMAELFTHYGSPQEKKELIVLQMQKDAKGAVYIGDLDFK</sequence>
<feature type="signal peptide" evidence="3">
    <location>
        <begin position="1"/>
        <end position="20"/>
    </location>
</feature>
<keyword evidence="2" id="KW-0998">Cell outer membrane</keyword>